<reference evidence="1 2" key="1">
    <citation type="journal article" date="2012" name="Science">
        <title>The Paleozoic origin of enzymatic lignin decomposition reconstructed from 31 fungal genomes.</title>
        <authorList>
            <person name="Floudas D."/>
            <person name="Binder M."/>
            <person name="Riley R."/>
            <person name="Barry K."/>
            <person name="Blanchette R.A."/>
            <person name="Henrissat B."/>
            <person name="Martinez A.T."/>
            <person name="Otillar R."/>
            <person name="Spatafora J.W."/>
            <person name="Yadav J.S."/>
            <person name="Aerts A."/>
            <person name="Benoit I."/>
            <person name="Boyd A."/>
            <person name="Carlson A."/>
            <person name="Copeland A."/>
            <person name="Coutinho P.M."/>
            <person name="de Vries R.P."/>
            <person name="Ferreira P."/>
            <person name="Findley K."/>
            <person name="Foster B."/>
            <person name="Gaskell J."/>
            <person name="Glotzer D."/>
            <person name="Gorecki P."/>
            <person name="Heitman J."/>
            <person name="Hesse C."/>
            <person name="Hori C."/>
            <person name="Igarashi K."/>
            <person name="Jurgens J.A."/>
            <person name="Kallen N."/>
            <person name="Kersten P."/>
            <person name="Kohler A."/>
            <person name="Kuees U."/>
            <person name="Kumar T.K.A."/>
            <person name="Kuo A."/>
            <person name="LaButti K."/>
            <person name="Larrondo L.F."/>
            <person name="Lindquist E."/>
            <person name="Ling A."/>
            <person name="Lombard V."/>
            <person name="Lucas S."/>
            <person name="Lundell T."/>
            <person name="Martin R."/>
            <person name="McLaughlin D.J."/>
            <person name="Morgenstern I."/>
            <person name="Morin E."/>
            <person name="Murat C."/>
            <person name="Nagy L.G."/>
            <person name="Nolan M."/>
            <person name="Ohm R.A."/>
            <person name="Patyshakuliyeva A."/>
            <person name="Rokas A."/>
            <person name="Ruiz-Duenas F.J."/>
            <person name="Sabat G."/>
            <person name="Salamov A."/>
            <person name="Samejima M."/>
            <person name="Schmutz J."/>
            <person name="Slot J.C."/>
            <person name="St John F."/>
            <person name="Stenlid J."/>
            <person name="Sun H."/>
            <person name="Sun S."/>
            <person name="Syed K."/>
            <person name="Tsang A."/>
            <person name="Wiebenga A."/>
            <person name="Young D."/>
            <person name="Pisabarro A."/>
            <person name="Eastwood D.C."/>
            <person name="Martin F."/>
            <person name="Cullen D."/>
            <person name="Grigoriev I.V."/>
            <person name="Hibbett D.S."/>
        </authorList>
    </citation>
    <scope>NUCLEOTIDE SEQUENCE [LARGE SCALE GENOMIC DNA]</scope>
    <source>
        <strain evidence="1 2">MD-104</strain>
    </source>
</reference>
<dbReference type="EMBL" id="KB468020">
    <property type="protein sequence ID" value="PCH39634.1"/>
    <property type="molecule type" value="Genomic_DNA"/>
</dbReference>
<accession>A0A2H3JSK5</accession>
<organism evidence="1 2">
    <name type="scientific">Wolfiporia cocos (strain MD-104)</name>
    <name type="common">Brown rot fungus</name>
    <dbReference type="NCBI Taxonomy" id="742152"/>
    <lineage>
        <taxon>Eukaryota</taxon>
        <taxon>Fungi</taxon>
        <taxon>Dikarya</taxon>
        <taxon>Basidiomycota</taxon>
        <taxon>Agaricomycotina</taxon>
        <taxon>Agaricomycetes</taxon>
        <taxon>Polyporales</taxon>
        <taxon>Phaeolaceae</taxon>
        <taxon>Wolfiporia</taxon>
    </lineage>
</organism>
<proteinExistence type="predicted"/>
<name>A0A2H3JSK5_WOLCO</name>
<keyword evidence="2" id="KW-1185">Reference proteome</keyword>
<dbReference type="AlphaFoldDB" id="A0A2H3JSK5"/>
<gene>
    <name evidence="1" type="ORF">WOLCODRAFT_159222</name>
</gene>
<evidence type="ECO:0000313" key="1">
    <source>
        <dbReference type="EMBL" id="PCH39634.1"/>
    </source>
</evidence>
<protein>
    <submittedName>
        <fullName evidence="1">Uncharacterized protein</fullName>
    </submittedName>
</protein>
<evidence type="ECO:0000313" key="2">
    <source>
        <dbReference type="Proteomes" id="UP000218811"/>
    </source>
</evidence>
<sequence length="102" mass="11815">MVNSLDFKGDPISGLPMYHEHIVQQPLLEWEQPFFDMVTHDLMINDHLRMVNQIFMGKHGRLTMLDVDIHRWVGSHDVLGAHPAVEIHIQHGRMATLSKIEL</sequence>
<dbReference type="Proteomes" id="UP000218811">
    <property type="component" value="Unassembled WGS sequence"/>
</dbReference>